<dbReference type="InterPro" id="IPR044066">
    <property type="entry name" value="TRIAD_supradom"/>
</dbReference>
<dbReference type="AlphaFoldDB" id="A0A8H7BZF4"/>
<evidence type="ECO:0000313" key="9">
    <source>
        <dbReference type="Proteomes" id="UP000605846"/>
    </source>
</evidence>
<keyword evidence="9" id="KW-1185">Reference proteome</keyword>
<keyword evidence="1" id="KW-0808">Transferase</keyword>
<dbReference type="EMBL" id="JABAYA010000001">
    <property type="protein sequence ID" value="KAF7732842.1"/>
    <property type="molecule type" value="Genomic_DNA"/>
</dbReference>
<keyword evidence="5" id="KW-0833">Ubl conjugation pathway</keyword>
<organism evidence="8 9">
    <name type="scientific">Apophysomyces ossiformis</name>
    <dbReference type="NCBI Taxonomy" id="679940"/>
    <lineage>
        <taxon>Eukaryota</taxon>
        <taxon>Fungi</taxon>
        <taxon>Fungi incertae sedis</taxon>
        <taxon>Mucoromycota</taxon>
        <taxon>Mucoromycotina</taxon>
        <taxon>Mucoromycetes</taxon>
        <taxon>Mucorales</taxon>
        <taxon>Mucorineae</taxon>
        <taxon>Mucoraceae</taxon>
        <taxon>Apophysomyces</taxon>
    </lineage>
</organism>
<evidence type="ECO:0000259" key="7">
    <source>
        <dbReference type="PROSITE" id="PS51873"/>
    </source>
</evidence>
<dbReference type="CDD" id="cd20336">
    <property type="entry name" value="Rcat_RBR"/>
    <property type="match status" value="1"/>
</dbReference>
<dbReference type="Proteomes" id="UP000605846">
    <property type="component" value="Unassembled WGS sequence"/>
</dbReference>
<evidence type="ECO:0000256" key="3">
    <source>
        <dbReference type="ARBA" id="ARBA00022737"/>
    </source>
</evidence>
<reference evidence="8" key="1">
    <citation type="submission" date="2020-01" db="EMBL/GenBank/DDBJ databases">
        <title>Genome Sequencing of Three Apophysomyces-Like Fungal Strains Confirms a Novel Fungal Genus in the Mucoromycota with divergent Burkholderia-like Endosymbiotic Bacteria.</title>
        <authorList>
            <person name="Stajich J.E."/>
            <person name="Macias A.M."/>
            <person name="Carter-House D."/>
            <person name="Lovett B."/>
            <person name="Kasson L.R."/>
            <person name="Berry K."/>
            <person name="Grigoriev I."/>
            <person name="Chang Y."/>
            <person name="Spatafora J."/>
            <person name="Kasson M.T."/>
        </authorList>
    </citation>
    <scope>NUCLEOTIDE SEQUENCE</scope>
    <source>
        <strain evidence="8">NRRL A-21654</strain>
    </source>
</reference>
<gene>
    <name evidence="8" type="primary">ARIH2</name>
    <name evidence="8" type="ORF">EC973_000118</name>
</gene>
<dbReference type="Gene3D" id="1.20.120.1750">
    <property type="match status" value="1"/>
</dbReference>
<dbReference type="PROSITE" id="PS51873">
    <property type="entry name" value="TRIAD"/>
    <property type="match status" value="1"/>
</dbReference>
<dbReference type="GO" id="GO:0004842">
    <property type="term" value="F:ubiquitin-protein transferase activity"/>
    <property type="evidence" value="ECO:0007669"/>
    <property type="project" value="InterPro"/>
</dbReference>
<feature type="domain" description="RING-type" evidence="7">
    <location>
        <begin position="1"/>
        <end position="214"/>
    </location>
</feature>
<keyword evidence="6" id="KW-0862">Zinc</keyword>
<name>A0A8H7BZF4_9FUNG</name>
<dbReference type="OrthoDB" id="10264956at2759"/>
<comment type="caution">
    <text evidence="8">The sequence shown here is derived from an EMBL/GenBank/DDBJ whole genome shotgun (WGS) entry which is preliminary data.</text>
</comment>
<dbReference type="PANTHER" id="PTHR11685">
    <property type="entry name" value="RBR FAMILY RING FINGER AND IBR DOMAIN-CONTAINING"/>
    <property type="match status" value="1"/>
</dbReference>
<keyword evidence="3" id="KW-0677">Repeat</keyword>
<evidence type="ECO:0000256" key="2">
    <source>
        <dbReference type="ARBA" id="ARBA00022723"/>
    </source>
</evidence>
<dbReference type="GO" id="GO:0008270">
    <property type="term" value="F:zinc ion binding"/>
    <property type="evidence" value="ECO:0007669"/>
    <property type="project" value="UniProtKB-KW"/>
</dbReference>
<dbReference type="SUPFAM" id="SSF57850">
    <property type="entry name" value="RING/U-box"/>
    <property type="match status" value="1"/>
</dbReference>
<evidence type="ECO:0000313" key="8">
    <source>
        <dbReference type="EMBL" id="KAF7732842.1"/>
    </source>
</evidence>
<keyword evidence="2" id="KW-0479">Metal-binding</keyword>
<evidence type="ECO:0000256" key="6">
    <source>
        <dbReference type="ARBA" id="ARBA00022833"/>
    </source>
</evidence>
<evidence type="ECO:0000256" key="5">
    <source>
        <dbReference type="ARBA" id="ARBA00022786"/>
    </source>
</evidence>
<dbReference type="GO" id="GO:0016567">
    <property type="term" value="P:protein ubiquitination"/>
    <property type="evidence" value="ECO:0007669"/>
    <property type="project" value="InterPro"/>
</dbReference>
<evidence type="ECO:0000256" key="4">
    <source>
        <dbReference type="ARBA" id="ARBA00022771"/>
    </source>
</evidence>
<proteinExistence type="predicted"/>
<accession>A0A8H7BZF4</accession>
<evidence type="ECO:0000256" key="1">
    <source>
        <dbReference type="ARBA" id="ARBA00022679"/>
    </source>
</evidence>
<sequence length="214" mass="24754">MSRRFERILQDLDEMTKAVKDAKAFIELKKTKKWFQRTCQKGFTFRIGRVQDLYNVMIPILKKVAVQYPSLYTRAANISKQLVALEVIPEAWKQTQFWHVSNFPKETCPTCGQPICLQCGEGDHHPDQTCLGHLRLQLQSGSEPAEKRATLEWKLNHTQPCPNCSVMIHRDEGCNKVDCLLCGYRFCWSCRVAWSQAELGVPDMNRVEARREAH</sequence>
<keyword evidence="4" id="KW-0863">Zinc-finger</keyword>
<dbReference type="InterPro" id="IPR031127">
    <property type="entry name" value="E3_UB_ligase_RBR"/>
</dbReference>
<protein>
    <submittedName>
        <fullName evidence="8">E3 ubiquitin-protein ligase arih2</fullName>
    </submittedName>
</protein>
<dbReference type="Pfam" id="PF22191">
    <property type="entry name" value="IBR_1"/>
    <property type="match status" value="1"/>
</dbReference>